<keyword evidence="2" id="KW-1185">Reference proteome</keyword>
<dbReference type="Proteomes" id="UP000240424">
    <property type="component" value="Unassembled WGS sequence"/>
</dbReference>
<proteinExistence type="predicted"/>
<dbReference type="STRING" id="1841861.GCA_900157365_01122"/>
<dbReference type="RefSeq" id="WP_077079372.1">
    <property type="nucleotide sequence ID" value="NZ_FUEZ01000004.1"/>
</dbReference>
<dbReference type="AlphaFoldDB" id="A0A2U3PA45"/>
<gene>
    <name evidence="1" type="ORF">MNAB215_2802</name>
</gene>
<evidence type="ECO:0000313" key="2">
    <source>
        <dbReference type="Proteomes" id="UP000240424"/>
    </source>
</evidence>
<dbReference type="OrthoDB" id="4762310at2"/>
<name>A0A2U3PA45_9MYCO</name>
<sequence length="280" mass="32138">MSAHHYRVDVRSDGPNHYLLRVPELDGTDCIAEVVGQCENLDDLEYDAESLVAVVLDVSPDEVEVEIHWDTSFRAVEVCRDRVERTAEIRSQMVDIWNEYIDRVPRRFAVIPAEAPNTWTLVLRTLEPMPTRLSTLFGEWLYELRAALDGILYHLAVQDSGQNPPPAERSLMFPIFLDPARFDDQNHRGRLQAVSDTTFDLLRHVQPFNAQPDHLSNVLWWLEELARIDRHRYGHALAPQINRVRVGIRPPLIMARDFMPEPFQPVPVDGPSRTCPCSSS</sequence>
<organism evidence="1 2">
    <name type="scientific">Mycobacterium numidiamassiliense</name>
    <dbReference type="NCBI Taxonomy" id="1841861"/>
    <lineage>
        <taxon>Bacteria</taxon>
        <taxon>Bacillati</taxon>
        <taxon>Actinomycetota</taxon>
        <taxon>Actinomycetes</taxon>
        <taxon>Mycobacteriales</taxon>
        <taxon>Mycobacteriaceae</taxon>
        <taxon>Mycobacterium</taxon>
    </lineage>
</organism>
<protein>
    <submittedName>
        <fullName evidence="1">Mycobacterium numidiamassiliense ORFan</fullName>
    </submittedName>
</protein>
<accession>A0A2U3PA45</accession>
<reference evidence="1 2" key="1">
    <citation type="submission" date="2017-01" db="EMBL/GenBank/DDBJ databases">
        <authorList>
            <consortium name="Urmite Genomes"/>
        </authorList>
    </citation>
    <scope>NUCLEOTIDE SEQUENCE [LARGE SCALE GENOMIC DNA]</scope>
    <source>
        <strain evidence="1 2">AB215</strain>
    </source>
</reference>
<evidence type="ECO:0000313" key="1">
    <source>
        <dbReference type="EMBL" id="SPM40601.1"/>
    </source>
</evidence>
<dbReference type="EMBL" id="FUEZ01000004">
    <property type="protein sequence ID" value="SPM40601.1"/>
    <property type="molecule type" value="Genomic_DNA"/>
</dbReference>